<organism evidence="1">
    <name type="scientific">Ophidiomyces ophidiicola</name>
    <dbReference type="NCBI Taxonomy" id="1387563"/>
    <lineage>
        <taxon>Eukaryota</taxon>
        <taxon>Fungi</taxon>
        <taxon>Dikarya</taxon>
        <taxon>Ascomycota</taxon>
        <taxon>Pezizomycotina</taxon>
        <taxon>Eurotiomycetes</taxon>
        <taxon>Eurotiomycetidae</taxon>
        <taxon>Onygenales</taxon>
        <taxon>Onygenaceae</taxon>
        <taxon>Ophidiomyces</taxon>
    </lineage>
</organism>
<gene>
    <name evidence="1" type="ORF">LOY88_004194</name>
</gene>
<sequence length="424" mass="47731">MSLKATEQALANLLPALAEALPDELVKLAAYLLVQSRSHGGSLKPEEEIARPYACAEIAYKRLCKSLALPPAISRPPCPPRIYRKLYTYLDQVLSKSAIGPKRQENTESPVRTTRAATRNQNLGAPITPQKTTAKSSRSLPTPTKRPLENTKATRLKAYRKIQDTPSWAIPLVRRICKGLVLPMSKLAPTIPSDAFSTFTPHIFAGIPIVLRFAAIEVDDPETDLGSEELGLCTLVSNPESKDAKYREAIITLAIALYLIVARRRLAISDDSNNTDCLQFGADTLSDLIRTALLTVDMDSRTLPPWVDLWIKLIFMRGWIDGWYENIQTYGDEAVHEEIGEDSEDEDHDIISPKKRKLMNRYTAKLRNNASQNTDEQRLRLLPGLGTMMHDRVDWLSEDRRAESARWREGIMKWIREIKTDTAT</sequence>
<accession>A0ACB8UUZ1</accession>
<comment type="caution">
    <text evidence="1">The sequence shown here is derived from an EMBL/GenBank/DDBJ whole genome shotgun (WGS) entry which is preliminary data.</text>
</comment>
<protein>
    <submittedName>
        <fullName evidence="1">Uncharacterized protein</fullName>
    </submittedName>
</protein>
<proteinExistence type="predicted"/>
<dbReference type="EMBL" id="JALBCA010000061">
    <property type="protein sequence ID" value="KAI2385244.1"/>
    <property type="molecule type" value="Genomic_DNA"/>
</dbReference>
<reference evidence="1" key="1">
    <citation type="journal article" date="2022" name="bioRxiv">
        <title>Population genetic analysis of Ophidiomyces ophidiicola, the causative agent of snake fungal disease, indicates recent introductions to the USA.</title>
        <authorList>
            <person name="Ladner J.T."/>
            <person name="Palmer J.M."/>
            <person name="Ettinger C.L."/>
            <person name="Stajich J.E."/>
            <person name="Farrell T.M."/>
            <person name="Glorioso B.M."/>
            <person name="Lawson B."/>
            <person name="Price S.J."/>
            <person name="Stengle A.G."/>
            <person name="Grear D.A."/>
            <person name="Lorch J.M."/>
        </authorList>
    </citation>
    <scope>NUCLEOTIDE SEQUENCE</scope>
    <source>
        <strain evidence="1">NWHC 24266-5</strain>
    </source>
</reference>
<name>A0ACB8UUZ1_9EURO</name>
<evidence type="ECO:0000313" key="1">
    <source>
        <dbReference type="EMBL" id="KAI2385244.1"/>
    </source>
</evidence>